<feature type="transmembrane region" description="Helical" evidence="6">
    <location>
        <begin position="398"/>
        <end position="420"/>
    </location>
</feature>
<feature type="transmembrane region" description="Helical" evidence="6">
    <location>
        <begin position="427"/>
        <end position="447"/>
    </location>
</feature>
<feature type="transmembrane region" description="Helical" evidence="6">
    <location>
        <begin position="48"/>
        <end position="72"/>
    </location>
</feature>
<dbReference type="PANTHER" id="PTHR11819:SF195">
    <property type="entry name" value="SODIUM_GLUCOSE COTRANSPORTER 4"/>
    <property type="match status" value="1"/>
</dbReference>
<keyword evidence="4 6" id="KW-1133">Transmembrane helix</keyword>
<accession>A0A3B0UJY3</accession>
<proteinExistence type="inferred from homology"/>
<feature type="transmembrane region" description="Helical" evidence="6">
    <location>
        <begin position="84"/>
        <end position="104"/>
    </location>
</feature>
<dbReference type="PANTHER" id="PTHR11819">
    <property type="entry name" value="SOLUTE CARRIER FAMILY 5"/>
    <property type="match status" value="1"/>
</dbReference>
<feature type="transmembrane region" description="Helical" evidence="6">
    <location>
        <begin position="6"/>
        <end position="27"/>
    </location>
</feature>
<evidence type="ECO:0000256" key="2">
    <source>
        <dbReference type="ARBA" id="ARBA00006434"/>
    </source>
</evidence>
<dbReference type="InterPro" id="IPR018212">
    <property type="entry name" value="Na/solute_symporter_CS"/>
</dbReference>
<feature type="transmembrane region" description="Helical" evidence="6">
    <location>
        <begin position="274"/>
        <end position="301"/>
    </location>
</feature>
<protein>
    <submittedName>
        <fullName evidence="7">Sodium/glucose cotransporter 2</fullName>
    </submittedName>
</protein>
<name>A0A3B0UJY3_9ZZZZ</name>
<evidence type="ECO:0000256" key="3">
    <source>
        <dbReference type="ARBA" id="ARBA00022692"/>
    </source>
</evidence>
<dbReference type="AlphaFoldDB" id="A0A3B0UJY3"/>
<dbReference type="PROSITE" id="PS00457">
    <property type="entry name" value="NA_SOLUT_SYMP_2"/>
    <property type="match status" value="1"/>
</dbReference>
<keyword evidence="5 6" id="KW-0472">Membrane</keyword>
<keyword evidence="3 6" id="KW-0812">Transmembrane</keyword>
<organism evidence="7">
    <name type="scientific">hydrothermal vent metagenome</name>
    <dbReference type="NCBI Taxonomy" id="652676"/>
    <lineage>
        <taxon>unclassified sequences</taxon>
        <taxon>metagenomes</taxon>
        <taxon>ecological metagenomes</taxon>
    </lineage>
</organism>
<sequence length="536" mass="59684">MKDIVISPIDITIILVYIVGITLWGLAYSRKKTKNKTHEDYFLAGRKMTWPIIGITLYAANMGSPALVGLAGDAYSTGISVFNYEWMALVVLVFFAIFFLPFYLRSKVYTMPEFLQRRFDIRSRYYFSFITLVGNIIIDTAGILYSGAIIVKMVFPSLELWQIVAILALITAAYTITGGLSAVMYTEAVQGVLLMLGAVFLTFFALQKINFDIPRIFAETPKSMLSLIRPMSDKSMPWLGLVIGVPLLGFYFWGTNQFMVQRVLSAKNTDHGRWGALFAGVLKLPGLFIVVFPGIIGRMLYPNLPSPDLIYPTMLFNLLPVGILGIVLAGLIAAISSSISATLNSASTLMTMDFVSNLRPGLKPKQLVRIGQIFTGIFVIISAAWSPLIADFSSLFKYLQMVLALISPPVVAVFLLGLFWKRSNATGAFSGLIGGFIFTLFTVYVRFINPAAFPWLAHIQFLLVAPVLLTVTAFIIVPISLLTPPPPVEAIANYTWSRKFFKEESLMLEGTPWYKNYRFQAIAALAVTFILVYYFR</sequence>
<feature type="transmembrane region" description="Helical" evidence="6">
    <location>
        <begin position="235"/>
        <end position="253"/>
    </location>
</feature>
<comment type="subcellular location">
    <subcellularLocation>
        <location evidence="1">Membrane</location>
        <topology evidence="1">Multi-pass membrane protein</topology>
    </subcellularLocation>
</comment>
<dbReference type="InterPro" id="IPR001734">
    <property type="entry name" value="Na/solute_symporter"/>
</dbReference>
<dbReference type="NCBIfam" id="TIGR00813">
    <property type="entry name" value="sss"/>
    <property type="match status" value="1"/>
</dbReference>
<feature type="transmembrane region" description="Helical" evidence="6">
    <location>
        <begin position="517"/>
        <end position="535"/>
    </location>
</feature>
<gene>
    <name evidence="7" type="ORF">MNBD_BACTEROID07-1574</name>
</gene>
<evidence type="ECO:0000256" key="1">
    <source>
        <dbReference type="ARBA" id="ARBA00004141"/>
    </source>
</evidence>
<dbReference type="EMBL" id="UOET01000365">
    <property type="protein sequence ID" value="VAW29430.1"/>
    <property type="molecule type" value="Genomic_DNA"/>
</dbReference>
<dbReference type="PROSITE" id="PS50283">
    <property type="entry name" value="NA_SOLUT_SYMP_3"/>
    <property type="match status" value="1"/>
</dbReference>
<evidence type="ECO:0000313" key="7">
    <source>
        <dbReference type="EMBL" id="VAW29430.1"/>
    </source>
</evidence>
<dbReference type="GO" id="GO:0005412">
    <property type="term" value="F:D-glucose:sodium symporter activity"/>
    <property type="evidence" value="ECO:0007669"/>
    <property type="project" value="TreeGrafter"/>
</dbReference>
<feature type="transmembrane region" description="Helical" evidence="6">
    <location>
        <begin position="459"/>
        <end position="482"/>
    </location>
</feature>
<dbReference type="Pfam" id="PF00474">
    <property type="entry name" value="SSF"/>
    <property type="match status" value="1"/>
</dbReference>
<feature type="transmembrane region" description="Helical" evidence="6">
    <location>
        <begin position="192"/>
        <end position="211"/>
    </location>
</feature>
<dbReference type="InterPro" id="IPR038377">
    <property type="entry name" value="Na/Glc_symporter_sf"/>
</dbReference>
<evidence type="ECO:0000256" key="4">
    <source>
        <dbReference type="ARBA" id="ARBA00022989"/>
    </source>
</evidence>
<reference evidence="7" key="1">
    <citation type="submission" date="2018-06" db="EMBL/GenBank/DDBJ databases">
        <authorList>
            <person name="Zhirakovskaya E."/>
        </authorList>
    </citation>
    <scope>NUCLEOTIDE SEQUENCE</scope>
</reference>
<feature type="transmembrane region" description="Helical" evidence="6">
    <location>
        <begin position="367"/>
        <end position="386"/>
    </location>
</feature>
<dbReference type="Gene3D" id="1.20.1730.10">
    <property type="entry name" value="Sodium/glucose cotransporter"/>
    <property type="match status" value="1"/>
</dbReference>
<evidence type="ECO:0000256" key="6">
    <source>
        <dbReference type="SAM" id="Phobius"/>
    </source>
</evidence>
<feature type="transmembrane region" description="Helical" evidence="6">
    <location>
        <begin position="163"/>
        <end position="185"/>
    </location>
</feature>
<dbReference type="PROSITE" id="PS00456">
    <property type="entry name" value="NA_SOLUT_SYMP_1"/>
    <property type="match status" value="1"/>
</dbReference>
<feature type="transmembrane region" description="Helical" evidence="6">
    <location>
        <begin position="125"/>
        <end position="151"/>
    </location>
</feature>
<evidence type="ECO:0000256" key="5">
    <source>
        <dbReference type="ARBA" id="ARBA00023136"/>
    </source>
</evidence>
<dbReference type="GO" id="GO:0005886">
    <property type="term" value="C:plasma membrane"/>
    <property type="evidence" value="ECO:0007669"/>
    <property type="project" value="TreeGrafter"/>
</dbReference>
<feature type="transmembrane region" description="Helical" evidence="6">
    <location>
        <begin position="321"/>
        <end position="346"/>
    </location>
</feature>
<comment type="similarity">
    <text evidence="2">Belongs to the sodium:solute symporter (SSF) (TC 2.A.21) family.</text>
</comment>
<dbReference type="CDD" id="cd10329">
    <property type="entry name" value="SLC5sbd_SGLT1-like"/>
    <property type="match status" value="1"/>
</dbReference>